<keyword evidence="3" id="KW-1185">Reference proteome</keyword>
<dbReference type="SUPFAM" id="SSF53474">
    <property type="entry name" value="alpha/beta-Hydrolases"/>
    <property type="match status" value="1"/>
</dbReference>
<dbReference type="InterPro" id="IPR002925">
    <property type="entry name" value="Dienelactn_hydro"/>
</dbReference>
<dbReference type="PANTHER" id="PTHR17630:SF44">
    <property type="entry name" value="PROTEIN AIM2"/>
    <property type="match status" value="1"/>
</dbReference>
<organism evidence="2 3">
    <name type="scientific">Mycena rosella</name>
    <name type="common">Pink bonnet</name>
    <name type="synonym">Agaricus rosellus</name>
    <dbReference type="NCBI Taxonomy" id="1033263"/>
    <lineage>
        <taxon>Eukaryota</taxon>
        <taxon>Fungi</taxon>
        <taxon>Dikarya</taxon>
        <taxon>Basidiomycota</taxon>
        <taxon>Agaricomycotina</taxon>
        <taxon>Agaricomycetes</taxon>
        <taxon>Agaricomycetidae</taxon>
        <taxon>Agaricales</taxon>
        <taxon>Marasmiineae</taxon>
        <taxon>Mycenaceae</taxon>
        <taxon>Mycena</taxon>
    </lineage>
</organism>
<dbReference type="Proteomes" id="UP001221757">
    <property type="component" value="Unassembled WGS sequence"/>
</dbReference>
<keyword evidence="2" id="KW-0378">Hydrolase</keyword>
<dbReference type="InterPro" id="IPR029058">
    <property type="entry name" value="AB_hydrolase_fold"/>
</dbReference>
<gene>
    <name evidence="2" type="ORF">B0H17DRAFT_1086173</name>
</gene>
<protein>
    <submittedName>
        <fullName evidence="2">Dienelactone hydrolase endo-1-3,1,4-beta-D-glucanase</fullName>
    </submittedName>
</protein>
<proteinExistence type="predicted"/>
<dbReference type="Gene3D" id="3.40.50.1820">
    <property type="entry name" value="alpha/beta hydrolase"/>
    <property type="match status" value="1"/>
</dbReference>
<dbReference type="PANTHER" id="PTHR17630">
    <property type="entry name" value="DIENELACTONE HYDROLASE"/>
    <property type="match status" value="1"/>
</dbReference>
<dbReference type="Pfam" id="PF01738">
    <property type="entry name" value="DLH"/>
    <property type="match status" value="1"/>
</dbReference>
<evidence type="ECO:0000313" key="2">
    <source>
        <dbReference type="EMBL" id="KAJ7670241.1"/>
    </source>
</evidence>
<dbReference type="GO" id="GO:0016787">
    <property type="term" value="F:hydrolase activity"/>
    <property type="evidence" value="ECO:0007669"/>
    <property type="project" value="UniProtKB-KW"/>
</dbReference>
<name>A0AAD7CYE9_MYCRO</name>
<dbReference type="EMBL" id="JARKIE010000183">
    <property type="protein sequence ID" value="KAJ7670241.1"/>
    <property type="molecule type" value="Genomic_DNA"/>
</dbReference>
<feature type="domain" description="Dienelactone hydrolase" evidence="1">
    <location>
        <begin position="27"/>
        <end position="261"/>
    </location>
</feature>
<reference evidence="2" key="1">
    <citation type="submission" date="2023-03" db="EMBL/GenBank/DDBJ databases">
        <title>Massive genome expansion in bonnet fungi (Mycena s.s.) driven by repeated elements and novel gene families across ecological guilds.</title>
        <authorList>
            <consortium name="Lawrence Berkeley National Laboratory"/>
            <person name="Harder C.B."/>
            <person name="Miyauchi S."/>
            <person name="Viragh M."/>
            <person name="Kuo A."/>
            <person name="Thoen E."/>
            <person name="Andreopoulos B."/>
            <person name="Lu D."/>
            <person name="Skrede I."/>
            <person name="Drula E."/>
            <person name="Henrissat B."/>
            <person name="Morin E."/>
            <person name="Kohler A."/>
            <person name="Barry K."/>
            <person name="LaButti K."/>
            <person name="Morin E."/>
            <person name="Salamov A."/>
            <person name="Lipzen A."/>
            <person name="Mereny Z."/>
            <person name="Hegedus B."/>
            <person name="Baldrian P."/>
            <person name="Stursova M."/>
            <person name="Weitz H."/>
            <person name="Taylor A."/>
            <person name="Grigoriev I.V."/>
            <person name="Nagy L.G."/>
            <person name="Martin F."/>
            <person name="Kauserud H."/>
        </authorList>
    </citation>
    <scope>NUCLEOTIDE SEQUENCE</scope>
    <source>
        <strain evidence="2">CBHHK067</strain>
    </source>
</reference>
<dbReference type="AlphaFoldDB" id="A0AAD7CYE9"/>
<evidence type="ECO:0000313" key="3">
    <source>
        <dbReference type="Proteomes" id="UP001221757"/>
    </source>
</evidence>
<accession>A0AAD7CYE9</accession>
<comment type="caution">
    <text evidence="2">The sequence shown here is derived from an EMBL/GenBank/DDBJ whole genome shotgun (WGS) entry which is preliminary data.</text>
</comment>
<sequence>MSCPDCFKGAVLEGEPTGVISTEFEGAYFATGGNAKRAIILLTDIFGLPLKNSKILADNFAKHLDCDVWIPDLFQGHPPVGLDQLQLPERAGVKLGFFAMLKLVWSILPSIPALIGNRPAVVNVRTISFVKKLQEAKKYERIGAIGYCFGGGVATQVGASEPDLFNSIILVHPSPPSDAHIKAIKAPTAWSCAEDDMGIKPARVNEIEALYAARKGKADFVDYEIKVYKAHGFGARPNFAYPDVKEGFEKAFQQAVDWFNKTIPA</sequence>
<evidence type="ECO:0000259" key="1">
    <source>
        <dbReference type="Pfam" id="PF01738"/>
    </source>
</evidence>